<organism evidence="1 2">
    <name type="scientific">Trifolium medium</name>
    <dbReference type="NCBI Taxonomy" id="97028"/>
    <lineage>
        <taxon>Eukaryota</taxon>
        <taxon>Viridiplantae</taxon>
        <taxon>Streptophyta</taxon>
        <taxon>Embryophyta</taxon>
        <taxon>Tracheophyta</taxon>
        <taxon>Spermatophyta</taxon>
        <taxon>Magnoliopsida</taxon>
        <taxon>eudicotyledons</taxon>
        <taxon>Gunneridae</taxon>
        <taxon>Pentapetalae</taxon>
        <taxon>rosids</taxon>
        <taxon>fabids</taxon>
        <taxon>Fabales</taxon>
        <taxon>Fabaceae</taxon>
        <taxon>Papilionoideae</taxon>
        <taxon>50 kb inversion clade</taxon>
        <taxon>NPAAA clade</taxon>
        <taxon>Hologalegina</taxon>
        <taxon>IRL clade</taxon>
        <taxon>Trifolieae</taxon>
        <taxon>Trifolium</taxon>
    </lineage>
</organism>
<evidence type="ECO:0000313" key="1">
    <source>
        <dbReference type="EMBL" id="MCI63867.1"/>
    </source>
</evidence>
<reference evidence="1 2" key="1">
    <citation type="journal article" date="2018" name="Front. Plant Sci.">
        <title>Red Clover (Trifolium pratense) and Zigzag Clover (T. medium) - A Picture of Genomic Similarities and Differences.</title>
        <authorList>
            <person name="Dluhosova J."/>
            <person name="Istvanek J."/>
            <person name="Nedelnik J."/>
            <person name="Repkova J."/>
        </authorList>
    </citation>
    <scope>NUCLEOTIDE SEQUENCE [LARGE SCALE GENOMIC DNA]</scope>
    <source>
        <strain evidence="2">cv. 10/8</strain>
        <tissue evidence="1">Leaf</tissue>
    </source>
</reference>
<protein>
    <submittedName>
        <fullName evidence="1">Uncharacterized protein</fullName>
    </submittedName>
</protein>
<keyword evidence="2" id="KW-1185">Reference proteome</keyword>
<accession>A0A392TTU9</accession>
<feature type="non-terminal residue" evidence="1">
    <location>
        <position position="1"/>
    </location>
</feature>
<proteinExistence type="predicted"/>
<dbReference type="EMBL" id="LXQA010645146">
    <property type="protein sequence ID" value="MCI63867.1"/>
    <property type="molecule type" value="Genomic_DNA"/>
</dbReference>
<name>A0A392TTU9_9FABA</name>
<evidence type="ECO:0000313" key="2">
    <source>
        <dbReference type="Proteomes" id="UP000265520"/>
    </source>
</evidence>
<dbReference type="Proteomes" id="UP000265520">
    <property type="component" value="Unassembled WGS sequence"/>
</dbReference>
<dbReference type="AlphaFoldDB" id="A0A392TTU9"/>
<comment type="caution">
    <text evidence="1">The sequence shown here is derived from an EMBL/GenBank/DDBJ whole genome shotgun (WGS) entry which is preliminary data.</text>
</comment>
<sequence length="30" mass="3395">SDMSNPNGQWGRGEGRYQVYTWDHTNGALP</sequence>